<reference evidence="2" key="1">
    <citation type="submission" date="2021-02" db="EMBL/GenBank/DDBJ databases">
        <authorList>
            <person name="Nowell W R."/>
        </authorList>
    </citation>
    <scope>NUCLEOTIDE SEQUENCE</scope>
</reference>
<dbReference type="AlphaFoldDB" id="A0A8S2DCJ1"/>
<feature type="compositionally biased region" description="Pro residues" evidence="1">
    <location>
        <begin position="128"/>
        <end position="150"/>
    </location>
</feature>
<feature type="compositionally biased region" description="Low complexity" evidence="1">
    <location>
        <begin position="39"/>
        <end position="73"/>
    </location>
</feature>
<feature type="compositionally biased region" description="Low complexity" evidence="1">
    <location>
        <begin position="1212"/>
        <end position="1223"/>
    </location>
</feature>
<feature type="compositionally biased region" description="Basic residues" evidence="1">
    <location>
        <begin position="1224"/>
        <end position="1233"/>
    </location>
</feature>
<comment type="caution">
    <text evidence="2">The sequence shown here is derived from an EMBL/GenBank/DDBJ whole genome shotgun (WGS) entry which is preliminary data.</text>
</comment>
<evidence type="ECO:0000256" key="1">
    <source>
        <dbReference type="SAM" id="MobiDB-lite"/>
    </source>
</evidence>
<name>A0A8S2DCJ1_9BILA</name>
<feature type="compositionally biased region" description="Polar residues" evidence="1">
    <location>
        <begin position="1140"/>
        <end position="1150"/>
    </location>
</feature>
<feature type="compositionally biased region" description="Basic and acidic residues" evidence="1">
    <location>
        <begin position="579"/>
        <end position="604"/>
    </location>
</feature>
<dbReference type="Proteomes" id="UP000682733">
    <property type="component" value="Unassembled WGS sequence"/>
</dbReference>
<feature type="compositionally biased region" description="Polar residues" evidence="1">
    <location>
        <begin position="904"/>
        <end position="913"/>
    </location>
</feature>
<feature type="compositionally biased region" description="Polar residues" evidence="1">
    <location>
        <begin position="370"/>
        <end position="383"/>
    </location>
</feature>
<organism evidence="2 4">
    <name type="scientific">Didymodactylos carnosus</name>
    <dbReference type="NCBI Taxonomy" id="1234261"/>
    <lineage>
        <taxon>Eukaryota</taxon>
        <taxon>Metazoa</taxon>
        <taxon>Spiralia</taxon>
        <taxon>Gnathifera</taxon>
        <taxon>Rotifera</taxon>
        <taxon>Eurotatoria</taxon>
        <taxon>Bdelloidea</taxon>
        <taxon>Philodinida</taxon>
        <taxon>Philodinidae</taxon>
        <taxon>Didymodactylos</taxon>
    </lineage>
</organism>
<evidence type="ECO:0000313" key="2">
    <source>
        <dbReference type="EMBL" id="CAF0905595.1"/>
    </source>
</evidence>
<dbReference type="Proteomes" id="UP000677228">
    <property type="component" value="Unassembled WGS sequence"/>
</dbReference>
<feature type="compositionally biased region" description="Acidic residues" evidence="1">
    <location>
        <begin position="614"/>
        <end position="623"/>
    </location>
</feature>
<feature type="compositionally biased region" description="Low complexity" evidence="1">
    <location>
        <begin position="111"/>
        <end position="121"/>
    </location>
</feature>
<feature type="compositionally biased region" description="Basic and acidic residues" evidence="1">
    <location>
        <begin position="325"/>
        <end position="354"/>
    </location>
</feature>
<feature type="compositionally biased region" description="Low complexity" evidence="1">
    <location>
        <begin position="917"/>
        <end position="937"/>
    </location>
</feature>
<feature type="compositionally biased region" description="Polar residues" evidence="1">
    <location>
        <begin position="1108"/>
        <end position="1121"/>
    </location>
</feature>
<accession>A0A8S2DCJ1</accession>
<feature type="compositionally biased region" description="Basic and acidic residues" evidence="1">
    <location>
        <begin position="235"/>
        <end position="245"/>
    </location>
</feature>
<evidence type="ECO:0000313" key="3">
    <source>
        <dbReference type="EMBL" id="CAF3685572.1"/>
    </source>
</evidence>
<feature type="region of interest" description="Disordered" evidence="1">
    <location>
        <begin position="554"/>
        <end position="643"/>
    </location>
</feature>
<dbReference type="EMBL" id="CAJNOK010003545">
    <property type="protein sequence ID" value="CAF0905595.1"/>
    <property type="molecule type" value="Genomic_DNA"/>
</dbReference>
<gene>
    <name evidence="2" type="ORF">OVA965_LOCUS9851</name>
    <name evidence="3" type="ORF">TMI583_LOCUS9847</name>
</gene>
<feature type="compositionally biased region" description="Low complexity" evidence="1">
    <location>
        <begin position="262"/>
        <end position="276"/>
    </location>
</feature>
<feature type="compositionally biased region" description="Pro residues" evidence="1">
    <location>
        <begin position="1122"/>
        <end position="1135"/>
    </location>
</feature>
<feature type="region of interest" description="Disordered" evidence="1">
    <location>
        <begin position="1093"/>
        <end position="1240"/>
    </location>
</feature>
<feature type="region of interest" description="Disordered" evidence="1">
    <location>
        <begin position="199"/>
        <end position="286"/>
    </location>
</feature>
<feature type="region of interest" description="Disordered" evidence="1">
    <location>
        <begin position="324"/>
        <end position="383"/>
    </location>
</feature>
<feature type="region of interest" description="Disordered" evidence="1">
    <location>
        <begin position="890"/>
        <end position="948"/>
    </location>
</feature>
<dbReference type="EMBL" id="CAJOBA010003546">
    <property type="protein sequence ID" value="CAF3685572.1"/>
    <property type="molecule type" value="Genomic_DNA"/>
</dbReference>
<protein>
    <submittedName>
        <fullName evidence="2">Uncharacterized protein</fullName>
    </submittedName>
</protein>
<feature type="compositionally biased region" description="Pro residues" evidence="1">
    <location>
        <begin position="98"/>
        <end position="110"/>
    </location>
</feature>
<feature type="region of interest" description="Disordered" evidence="1">
    <location>
        <begin position="25"/>
        <end position="176"/>
    </location>
</feature>
<evidence type="ECO:0000313" key="4">
    <source>
        <dbReference type="Proteomes" id="UP000677228"/>
    </source>
</evidence>
<feature type="compositionally biased region" description="Low complexity" evidence="1">
    <location>
        <begin position="153"/>
        <end position="172"/>
    </location>
</feature>
<sequence length="1240" mass="139361">MSHLWKTMKKRENESFISAFVDFGMRHPMQQPPPPPRLPNTRLPNDGGVFFGGNNDYRRNYPPNNNQQQQINRPFKKDAQQWYRGPLPPQQNQLNSRPPGPPPLCGPPPQQQQQWFRGPLPSQQNQMNPPPPPLVPPPFGTPFGLPPVPHPFMMMGGPQQEQQQQHGHQNNNIKFEGGQIPFLEGDLLYDNGDILHEDSNENKRLLPPQPTISNNNSQNRRADKSNNRNIISYQDLDRPDERETSSFDTLDLSRRQTSNNKISTATSSSIQSSSITKANTASSLTTTKEKSFNFDETLKLELDRIKKADAEQKEKLKQQRLQAELNKEKTLTTASKQHEKRNYKTTEREKREDGEYSSDDDEINTKRQQKPPSALSSSANLTRQQTKLKKLIDNMSSNERNTFMNLATAALTTTTVATTNVKPIPVKQVQTTTTTTTQHPSPLQQISVENEDEEEDFSLMKIIRPLKLFHIDPVTSKEYREYLQKNYKTVRSVCDKPQCNFLSNLSCIEELKRRQKIIHNKYETPVTPMLKHLLADETEDGSVAVAIKSEKINQTGIEHEDGEIDESDDEMNNSGLLKMELDGDDKKKRKVTVDEEHQQKDVITKKQKTLNDEMNTEEQEQNDDGTKQSSGYSTLTGAEDKPWMTPELRQLIKQRKRLQAQILAGDTNVEVKKKFKKLRNTICRLARSLKAKYEKSTASPKSPTTISNGISTLNQSLNNLQPSLSNDEAANTITTSLASSTTASNTQSPSQQNLLQSFLDPTMFMMMLMNPTLYSSVQQQVLSNPNFLSAYQNMVMKSTPGKGTSETQVVPAPSVDQLLKQTTTSTSKPQENNKLMQQILLGSGLSTNQVKTERILGLATKPINLNTSDTTSTPSTDLLNLLENVTSVNVDNRKGPQTPPGSPPNKTGITAQTGAKPRTINTPITPSTISSITSDSPKTAVTPGAPDQPEIQFNAQEMANNSKFPRQFQQQHQNQGQPGVRSRERGHINRHIPLTSEQMKEVLARAKNYVTSKQNDDVPTTPPISHRRHISAAQQQNMITQKETAAQQAAAAAIAAVQSQAPLAMNTTSSPHSAHPIRIQLDYQKSKTLTSVIPTINNTPPSPLLPVKTSQSPAPSMEPTSYQPPPPQQQQPPSPFFQQNWAQQRALQPNSPFPFTPSPQIRGPSRPPPPMHPQHQYSQQHLPFDPQAQFYPHRYPHPSQQISQPPPPPIRHPGVYNQNQYYPPHHHPQHYPPHHYPPPR</sequence>
<feature type="compositionally biased region" description="Polar residues" evidence="1">
    <location>
        <begin position="277"/>
        <end position="286"/>
    </location>
</feature>
<proteinExistence type="predicted"/>
<feature type="compositionally biased region" description="Polar residues" evidence="1">
    <location>
        <begin position="627"/>
        <end position="636"/>
    </location>
</feature>
<feature type="compositionally biased region" description="Acidic residues" evidence="1">
    <location>
        <begin position="560"/>
        <end position="571"/>
    </location>
</feature>
<feature type="compositionally biased region" description="Low complexity" evidence="1">
    <location>
        <begin position="967"/>
        <end position="977"/>
    </location>
</feature>
<feature type="region of interest" description="Disordered" evidence="1">
    <location>
        <begin position="965"/>
        <end position="984"/>
    </location>
</feature>